<dbReference type="Proteomes" id="UP000176493">
    <property type="component" value="Unassembled WGS sequence"/>
</dbReference>
<accession>A0A1G2MDM1</accession>
<feature type="region of interest" description="Disordered" evidence="1">
    <location>
        <begin position="1"/>
        <end position="20"/>
    </location>
</feature>
<dbReference type="AlphaFoldDB" id="A0A1G2MDM1"/>
<evidence type="ECO:0008006" key="4">
    <source>
        <dbReference type="Google" id="ProtNLM"/>
    </source>
</evidence>
<name>A0A1G2MDM1_9BACT</name>
<evidence type="ECO:0000256" key="1">
    <source>
        <dbReference type="SAM" id="MobiDB-lite"/>
    </source>
</evidence>
<proteinExistence type="predicted"/>
<evidence type="ECO:0000313" key="2">
    <source>
        <dbReference type="EMBL" id="OHA22000.1"/>
    </source>
</evidence>
<evidence type="ECO:0000313" key="3">
    <source>
        <dbReference type="Proteomes" id="UP000176493"/>
    </source>
</evidence>
<comment type="caution">
    <text evidence="2">The sequence shown here is derived from an EMBL/GenBank/DDBJ whole genome shotgun (WGS) entry which is preliminary data.</text>
</comment>
<dbReference type="EMBL" id="MHRJ01000033">
    <property type="protein sequence ID" value="OHA22000.1"/>
    <property type="molecule type" value="Genomic_DNA"/>
</dbReference>
<protein>
    <recommendedName>
        <fullName evidence="4">Homing endonuclease LAGLIDADG domain-containing protein</fullName>
    </recommendedName>
</protein>
<sequence>MGSNWSKGFTKETHPSVRKISETMKRKRLDNFAKWRKEMKASGRIRSSYPALLKDGDLAEFIGVVLGDGHLSKFPRTEELTVFSNLNNKGFIRRYSHLMEELFDKNPYVAKTSWSNCVRMRIYQKKLRNGLAFRIVREVRKISGFPVGFWIKRIY</sequence>
<organism evidence="2 3">
    <name type="scientific">Candidatus Taylorbacteria bacterium RIFCSPHIGHO2_02_49_25</name>
    <dbReference type="NCBI Taxonomy" id="1802305"/>
    <lineage>
        <taxon>Bacteria</taxon>
        <taxon>Candidatus Tayloriibacteriota</taxon>
    </lineage>
</organism>
<reference evidence="2 3" key="1">
    <citation type="journal article" date="2016" name="Nat. Commun.">
        <title>Thousands of microbial genomes shed light on interconnected biogeochemical processes in an aquifer system.</title>
        <authorList>
            <person name="Anantharaman K."/>
            <person name="Brown C.T."/>
            <person name="Hug L.A."/>
            <person name="Sharon I."/>
            <person name="Castelle C.J."/>
            <person name="Probst A.J."/>
            <person name="Thomas B.C."/>
            <person name="Singh A."/>
            <person name="Wilkins M.J."/>
            <person name="Karaoz U."/>
            <person name="Brodie E.L."/>
            <person name="Williams K.H."/>
            <person name="Hubbard S.S."/>
            <person name="Banfield J.F."/>
        </authorList>
    </citation>
    <scope>NUCLEOTIDE SEQUENCE [LARGE SCALE GENOMIC DNA]</scope>
</reference>
<gene>
    <name evidence="2" type="ORF">A2W52_01230</name>
</gene>
<feature type="compositionally biased region" description="Basic and acidic residues" evidence="1">
    <location>
        <begin position="9"/>
        <end position="20"/>
    </location>
</feature>